<feature type="region of interest" description="Disordered" evidence="4">
    <location>
        <begin position="333"/>
        <end position="356"/>
    </location>
</feature>
<protein>
    <submittedName>
        <fullName evidence="6">Putative kow motif domain protein</fullName>
    </submittedName>
</protein>
<feature type="region of interest" description="Disordered" evidence="4">
    <location>
        <begin position="304"/>
        <end position="323"/>
    </location>
</feature>
<name>A0A0G2GVY3_9PEZI</name>
<dbReference type="GO" id="GO:1990904">
    <property type="term" value="C:ribonucleoprotein complex"/>
    <property type="evidence" value="ECO:0007669"/>
    <property type="project" value="UniProtKB-KW"/>
</dbReference>
<gene>
    <name evidence="6" type="ORF">UCDDS831_g00795</name>
</gene>
<feature type="compositionally biased region" description="Low complexity" evidence="4">
    <location>
        <begin position="1"/>
        <end position="13"/>
    </location>
</feature>
<reference evidence="6 7" key="2">
    <citation type="submission" date="2015-05" db="EMBL/GenBank/DDBJ databases">
        <title>Distinctive expansion of gene families associated with plant cell wall degradation and secondary metabolism in the genomes of grapevine trunk pathogens.</title>
        <authorList>
            <person name="Lawrence D.P."/>
            <person name="Travadon R."/>
            <person name="Rolshausen P.E."/>
            <person name="Baumgartner K."/>
        </authorList>
    </citation>
    <scope>NUCLEOTIDE SEQUENCE [LARGE SCALE GENOMIC DNA]</scope>
    <source>
        <strain evidence="6">DS831</strain>
    </source>
</reference>
<organism evidence="6 7">
    <name type="scientific">Diplodia seriata</name>
    <dbReference type="NCBI Taxonomy" id="420778"/>
    <lineage>
        <taxon>Eukaryota</taxon>
        <taxon>Fungi</taxon>
        <taxon>Dikarya</taxon>
        <taxon>Ascomycota</taxon>
        <taxon>Pezizomycotina</taxon>
        <taxon>Dothideomycetes</taxon>
        <taxon>Dothideomycetes incertae sedis</taxon>
        <taxon>Botryosphaeriales</taxon>
        <taxon>Botryosphaeriaceae</taxon>
        <taxon>Diplodia</taxon>
    </lineage>
</organism>
<feature type="domain" description="KOW" evidence="5">
    <location>
        <begin position="102"/>
        <end position="129"/>
    </location>
</feature>
<keyword evidence="3" id="KW-0687">Ribonucleoprotein</keyword>
<dbReference type="Gene3D" id="2.30.30.30">
    <property type="match status" value="1"/>
</dbReference>
<evidence type="ECO:0000256" key="4">
    <source>
        <dbReference type="SAM" id="MobiDB-lite"/>
    </source>
</evidence>
<feature type="region of interest" description="Disordered" evidence="4">
    <location>
        <begin position="1"/>
        <end position="38"/>
    </location>
</feature>
<dbReference type="AlphaFoldDB" id="A0A0G2GVY3"/>
<dbReference type="InterPro" id="IPR014722">
    <property type="entry name" value="Rib_uL2_dom2"/>
</dbReference>
<evidence type="ECO:0000313" key="6">
    <source>
        <dbReference type="EMBL" id="KKY27393.1"/>
    </source>
</evidence>
<dbReference type="InterPro" id="IPR041988">
    <property type="entry name" value="Ribosomal_uL24_KOW"/>
</dbReference>
<comment type="similarity">
    <text evidence="1">Belongs to the universal ribosomal protein uL24 family.</text>
</comment>
<dbReference type="InterPro" id="IPR003256">
    <property type="entry name" value="Ribosomal_uL24"/>
</dbReference>
<dbReference type="GO" id="GO:0005840">
    <property type="term" value="C:ribosome"/>
    <property type="evidence" value="ECO:0007669"/>
    <property type="project" value="UniProtKB-KW"/>
</dbReference>
<reference evidence="6 7" key="1">
    <citation type="submission" date="2015-03" db="EMBL/GenBank/DDBJ databases">
        <authorList>
            <person name="Morales-Cruz A."/>
            <person name="Amrine K.C."/>
            <person name="Cantu D."/>
        </authorList>
    </citation>
    <scope>NUCLEOTIDE SEQUENCE [LARGE SCALE GENOMIC DNA]</scope>
    <source>
        <strain evidence="6">DS831</strain>
    </source>
</reference>
<dbReference type="PANTHER" id="PTHR12903">
    <property type="entry name" value="MITOCHONDRIAL RIBOSOMAL PROTEIN L24"/>
    <property type="match status" value="1"/>
</dbReference>
<dbReference type="SUPFAM" id="SSF50104">
    <property type="entry name" value="Translation proteins SH3-like domain"/>
    <property type="match status" value="1"/>
</dbReference>
<feature type="compositionally biased region" description="Basic and acidic residues" evidence="4">
    <location>
        <begin position="304"/>
        <end position="317"/>
    </location>
</feature>
<dbReference type="InterPro" id="IPR005824">
    <property type="entry name" value="KOW"/>
</dbReference>
<feature type="compositionally biased region" description="Basic residues" evidence="4">
    <location>
        <begin position="338"/>
        <end position="348"/>
    </location>
</feature>
<keyword evidence="2" id="KW-0689">Ribosomal protein</keyword>
<dbReference type="CDD" id="cd06089">
    <property type="entry name" value="KOW_RPL26"/>
    <property type="match status" value="1"/>
</dbReference>
<dbReference type="SMART" id="SM00739">
    <property type="entry name" value="KOW"/>
    <property type="match status" value="1"/>
</dbReference>
<evidence type="ECO:0000256" key="3">
    <source>
        <dbReference type="ARBA" id="ARBA00023274"/>
    </source>
</evidence>
<dbReference type="GO" id="GO:0003735">
    <property type="term" value="F:structural constituent of ribosome"/>
    <property type="evidence" value="ECO:0007669"/>
    <property type="project" value="InterPro"/>
</dbReference>
<dbReference type="GO" id="GO:0003723">
    <property type="term" value="F:RNA binding"/>
    <property type="evidence" value="ECO:0007669"/>
    <property type="project" value="InterPro"/>
</dbReference>
<proteinExistence type="inferred from homology"/>
<accession>A0A0G2GVY3</accession>
<dbReference type="GO" id="GO:0006412">
    <property type="term" value="P:translation"/>
    <property type="evidence" value="ECO:0007669"/>
    <property type="project" value="InterPro"/>
</dbReference>
<dbReference type="EMBL" id="LAQI01000021">
    <property type="protein sequence ID" value="KKY27393.1"/>
    <property type="molecule type" value="Genomic_DNA"/>
</dbReference>
<evidence type="ECO:0000313" key="7">
    <source>
        <dbReference type="Proteomes" id="UP000034182"/>
    </source>
</evidence>
<dbReference type="InterPro" id="IPR008991">
    <property type="entry name" value="Translation_prot_SH3-like_sf"/>
</dbReference>
<dbReference type="Proteomes" id="UP000034182">
    <property type="component" value="Unassembled WGS sequence"/>
</dbReference>
<evidence type="ECO:0000259" key="5">
    <source>
        <dbReference type="SMART" id="SM00739"/>
    </source>
</evidence>
<dbReference type="Pfam" id="PF22682">
    <property type="entry name" value="Ribosomal_uL24m-like"/>
    <property type="match status" value="1"/>
</dbReference>
<comment type="caution">
    <text evidence="6">The sequence shown here is derived from an EMBL/GenBank/DDBJ whole genome shotgun (WGS) entry which is preliminary data.</text>
</comment>
<evidence type="ECO:0000256" key="1">
    <source>
        <dbReference type="ARBA" id="ARBA00010618"/>
    </source>
</evidence>
<feature type="compositionally biased region" description="Basic and acidic residues" evidence="4">
    <location>
        <begin position="21"/>
        <end position="38"/>
    </location>
</feature>
<sequence>MQKVIQRTAMAKRQAARKTQKATEMRKAVDKSANRKELQQIKREATRAIVDAKRRRREDWLLGPLAPRRDVGEWREKYATVDSKRTNLPDADPDVVKTQLAPFAEGDRVVIIKGKDKGKIGELREVDEETRTVRVKDLNLADIHVPEYMRQNEGDKSPIRTIELKLPFEEVRLVWALRDTKTGVKRDVVLNEVVRKRTGTNIFGFDTYTRYVPGTNIAIPFPEMGTPPAEDKPADTLRILSEEVTFVPTLLRPPMPESVMDELRNKYSYFRDRHDPEYVERKLAEDETEKQKELLSKKMMTPLKEMHARQRREDRAKGRQPLPDEALARIGEMVAAHKASKKTSKNKSKQAATAQA</sequence>
<evidence type="ECO:0000256" key="2">
    <source>
        <dbReference type="ARBA" id="ARBA00022980"/>
    </source>
</evidence>